<name>A0ABX1VEP4_9PLAN</name>
<accession>A0ABX1VEP4</accession>
<reference evidence="5 6" key="1">
    <citation type="journal article" date="2020" name="Syst. Appl. Microbiol.">
        <title>Alienimonas chondri sp. nov., a novel planctomycete isolated from the biofilm of the red alga Chondrus crispus.</title>
        <authorList>
            <person name="Vitorino I."/>
            <person name="Albuquerque L."/>
            <person name="Wiegand S."/>
            <person name="Kallscheuer N."/>
            <person name="da Costa M.S."/>
            <person name="Lobo-da-Cunha A."/>
            <person name="Jogler C."/>
            <person name="Lage O.M."/>
        </authorList>
    </citation>
    <scope>NUCLEOTIDE SEQUENCE [LARGE SCALE GENOMIC DNA]</scope>
    <source>
        <strain evidence="5 6">LzC2</strain>
    </source>
</reference>
<dbReference type="SUPFAM" id="SSF50891">
    <property type="entry name" value="Cyclophilin-like"/>
    <property type="match status" value="1"/>
</dbReference>
<dbReference type="PANTHER" id="PTHR43309">
    <property type="entry name" value="5-OXOPROLINASE SUBUNIT C"/>
    <property type="match status" value="1"/>
</dbReference>
<evidence type="ECO:0000256" key="2">
    <source>
        <dbReference type="ARBA" id="ARBA00022801"/>
    </source>
</evidence>
<dbReference type="InterPro" id="IPR029000">
    <property type="entry name" value="Cyclophilin-like_dom_sf"/>
</dbReference>
<protein>
    <recommendedName>
        <fullName evidence="4">Carboxyltransferase domain-containing protein</fullName>
    </recommendedName>
</protein>
<dbReference type="InterPro" id="IPR003778">
    <property type="entry name" value="CT_A_B"/>
</dbReference>
<keyword evidence="2" id="KW-0378">Hydrolase</keyword>
<keyword evidence="3" id="KW-0067">ATP-binding</keyword>
<dbReference type="Proteomes" id="UP000609651">
    <property type="component" value="Unassembled WGS sequence"/>
</dbReference>
<evidence type="ECO:0000259" key="4">
    <source>
        <dbReference type="SMART" id="SM00797"/>
    </source>
</evidence>
<evidence type="ECO:0000256" key="3">
    <source>
        <dbReference type="ARBA" id="ARBA00022840"/>
    </source>
</evidence>
<organism evidence="5 6">
    <name type="scientific">Alienimonas chondri</name>
    <dbReference type="NCBI Taxonomy" id="2681879"/>
    <lineage>
        <taxon>Bacteria</taxon>
        <taxon>Pseudomonadati</taxon>
        <taxon>Planctomycetota</taxon>
        <taxon>Planctomycetia</taxon>
        <taxon>Planctomycetales</taxon>
        <taxon>Planctomycetaceae</taxon>
        <taxon>Alienimonas</taxon>
    </lineage>
</organism>
<feature type="domain" description="Carboxyltransferase" evidence="4">
    <location>
        <begin position="41"/>
        <end position="301"/>
    </location>
</feature>
<comment type="caution">
    <text evidence="5">The sequence shown here is derived from an EMBL/GenBank/DDBJ whole genome shotgun (WGS) entry which is preliminary data.</text>
</comment>
<dbReference type="SMART" id="SM00797">
    <property type="entry name" value="AHS2"/>
    <property type="match status" value="1"/>
</dbReference>
<gene>
    <name evidence="5" type="primary">ybgK_2</name>
    <name evidence="5" type="ORF">LzC2_24380</name>
</gene>
<keyword evidence="1" id="KW-0547">Nucleotide-binding</keyword>
<dbReference type="RefSeq" id="WP_171187308.1">
    <property type="nucleotide sequence ID" value="NZ_WTPX01000074.1"/>
</dbReference>
<evidence type="ECO:0000313" key="5">
    <source>
        <dbReference type="EMBL" id="NNJ26355.1"/>
    </source>
</evidence>
<proteinExistence type="predicted"/>
<dbReference type="EMBL" id="WTPX01000074">
    <property type="protein sequence ID" value="NNJ26355.1"/>
    <property type="molecule type" value="Genomic_DNA"/>
</dbReference>
<evidence type="ECO:0000256" key="1">
    <source>
        <dbReference type="ARBA" id="ARBA00022741"/>
    </source>
</evidence>
<dbReference type="Pfam" id="PF02626">
    <property type="entry name" value="CT_A_B"/>
    <property type="match status" value="1"/>
</dbReference>
<dbReference type="InterPro" id="IPR052708">
    <property type="entry name" value="PxpC"/>
</dbReference>
<evidence type="ECO:0000313" key="6">
    <source>
        <dbReference type="Proteomes" id="UP000609651"/>
    </source>
</evidence>
<sequence>MPTDTPTKISGEAVGRLSVVRAGMLSLLQDRGRRGLAFYAIPPSGPLDRRSAELASAILGNDPDAPVIECHFTPPTLRFESAAVISLTGAEMGWTLDGRPAPRDATVAVASGQTLSGRPAEDGCRAYVGVQGFIQTSQTFGSASTYALGRFGGNGGRPLAIGDVVRWRPPEDVRPQMSLVVSHASAANLAIALRPGPEYDWLTPTAQNDLKNGEFRVSPHSDRMGARLEGPTLTLRDSALADSVPVLPGMIQLPPSGRPIVLLQDGQTAGGYPRIGYLPAAELDRLAQIPPRRPFRFRFSP</sequence>
<dbReference type="PANTHER" id="PTHR43309:SF3">
    <property type="entry name" value="5-OXOPROLINASE SUBUNIT C"/>
    <property type="match status" value="1"/>
</dbReference>
<keyword evidence="6" id="KW-1185">Reference proteome</keyword>
<dbReference type="Gene3D" id="2.40.100.10">
    <property type="entry name" value="Cyclophilin-like"/>
    <property type="match status" value="1"/>
</dbReference>